<evidence type="ECO:0000313" key="1">
    <source>
        <dbReference type="EMBL" id="MBB1161483.1"/>
    </source>
</evidence>
<dbReference type="RefSeq" id="WP_182662309.1">
    <property type="nucleotide sequence ID" value="NZ_JACIVI010000001.1"/>
</dbReference>
<protein>
    <submittedName>
        <fullName evidence="1">Uncharacterized protein</fullName>
    </submittedName>
</protein>
<reference evidence="1 2" key="1">
    <citation type="submission" date="2020-08" db="EMBL/GenBank/DDBJ databases">
        <title>Aquariorum lacteus gen. nov., sp. nov., a new member of the family Comamonadaceae, isolated from freshwater aquarium.</title>
        <authorList>
            <person name="Chun S.-J."/>
        </authorList>
    </citation>
    <scope>NUCLEOTIDE SEQUENCE [LARGE SCALE GENOMIC DNA]</scope>
    <source>
        <strain evidence="1 2">SJAQ100</strain>
    </source>
</reference>
<accession>A0A839HI28</accession>
<proteinExistence type="predicted"/>
<name>A0A839HI28_9BURK</name>
<dbReference type="AlphaFoldDB" id="A0A839HI28"/>
<comment type="caution">
    <text evidence="1">The sequence shown here is derived from an EMBL/GenBank/DDBJ whole genome shotgun (WGS) entry which is preliminary data.</text>
</comment>
<organism evidence="1 2">
    <name type="scientific">Aquariibacter albus</name>
    <dbReference type="NCBI Taxonomy" id="2759899"/>
    <lineage>
        <taxon>Bacteria</taxon>
        <taxon>Pseudomonadati</taxon>
        <taxon>Pseudomonadota</taxon>
        <taxon>Betaproteobacteria</taxon>
        <taxon>Burkholderiales</taxon>
        <taxon>Sphaerotilaceae</taxon>
        <taxon>Aquariibacter</taxon>
    </lineage>
</organism>
<gene>
    <name evidence="1" type="ORF">H4F90_05760</name>
</gene>
<sequence length="69" mass="7409">MSAETDWAARLAQHDLPSVMWSEVRLAVLDAARHGEVLSIGQVESMVLLLAAINRAQRLAAEARGAGAR</sequence>
<dbReference type="EMBL" id="JACIVI010000001">
    <property type="protein sequence ID" value="MBB1161483.1"/>
    <property type="molecule type" value="Genomic_DNA"/>
</dbReference>
<evidence type="ECO:0000313" key="2">
    <source>
        <dbReference type="Proteomes" id="UP000586093"/>
    </source>
</evidence>
<dbReference type="Proteomes" id="UP000586093">
    <property type="component" value="Unassembled WGS sequence"/>
</dbReference>
<keyword evidence="2" id="KW-1185">Reference proteome</keyword>